<keyword evidence="1" id="KW-1133">Transmembrane helix</keyword>
<accession>E8UB84</accession>
<dbReference type="AlphaFoldDB" id="E8UB84"/>
<sequence length="250" mass="26748" precursor="true">MSGLLRQWTLLASAVATIVMNALANALPLFGRNTGEISDDLPNAFTPTGATFAVWGVIFLGLLVFAVYQALPAQRGARYDQLCWPFLLGCALNVTWLLAWHSLHLGWSVVVMLALLADLVWLYVTLDRLALRGAERWALGVPGSLYLAWITVATVANITAYLVSVDAPAALLGWSAPTWSAALVVVASLVGAWLLARRRDVPFALVLLWAFYGVYAARPEVTTVLIGVIVAVGVLGVGAVAGARRPRAAR</sequence>
<dbReference type="KEGG" id="dmr:Deima_2692"/>
<feature type="transmembrane region" description="Helical" evidence="1">
    <location>
        <begin position="224"/>
        <end position="243"/>
    </location>
</feature>
<dbReference type="Proteomes" id="UP000008635">
    <property type="component" value="Chromosome"/>
</dbReference>
<dbReference type="eggNOG" id="COG1030">
    <property type="taxonomic scope" value="Bacteria"/>
</dbReference>
<evidence type="ECO:0000313" key="3">
    <source>
        <dbReference type="Proteomes" id="UP000008635"/>
    </source>
</evidence>
<feature type="transmembrane region" description="Helical" evidence="1">
    <location>
        <begin position="50"/>
        <end position="70"/>
    </location>
</feature>
<feature type="transmembrane region" description="Helical" evidence="1">
    <location>
        <begin position="201"/>
        <end position="218"/>
    </location>
</feature>
<keyword evidence="1" id="KW-0812">Transmembrane</keyword>
<feature type="transmembrane region" description="Helical" evidence="1">
    <location>
        <begin position="176"/>
        <end position="196"/>
    </location>
</feature>
<protein>
    <recommendedName>
        <fullName evidence="4">TspO and MBR like protein</fullName>
    </recommendedName>
</protein>
<dbReference type="STRING" id="709986.Deima_2692"/>
<dbReference type="OrthoDB" id="5189031at2"/>
<dbReference type="RefSeq" id="WP_013557827.1">
    <property type="nucleotide sequence ID" value="NC_014958.1"/>
</dbReference>
<feature type="transmembrane region" description="Helical" evidence="1">
    <location>
        <begin position="105"/>
        <end position="124"/>
    </location>
</feature>
<keyword evidence="1" id="KW-0472">Membrane</keyword>
<dbReference type="PANTHER" id="PTHR33802:SF1">
    <property type="entry name" value="XK-RELATED PROTEIN"/>
    <property type="match status" value="1"/>
</dbReference>
<dbReference type="PANTHER" id="PTHR33802">
    <property type="entry name" value="SI:CH211-161H7.5-RELATED"/>
    <property type="match status" value="1"/>
</dbReference>
<dbReference type="HOGENOM" id="CLU_067293_1_0_0"/>
<evidence type="ECO:0000256" key="1">
    <source>
        <dbReference type="SAM" id="Phobius"/>
    </source>
</evidence>
<dbReference type="EMBL" id="CP002454">
    <property type="protein sequence ID" value="ADV68323.1"/>
    <property type="molecule type" value="Genomic_DNA"/>
</dbReference>
<dbReference type="Gene3D" id="1.20.1260.100">
    <property type="entry name" value="TspO/MBR protein"/>
    <property type="match status" value="1"/>
</dbReference>
<evidence type="ECO:0008006" key="4">
    <source>
        <dbReference type="Google" id="ProtNLM"/>
    </source>
</evidence>
<gene>
    <name evidence="2" type="ordered locus">Deima_2692</name>
</gene>
<name>E8UB84_DEIML</name>
<evidence type="ECO:0000313" key="2">
    <source>
        <dbReference type="EMBL" id="ADV68323.1"/>
    </source>
</evidence>
<proteinExistence type="predicted"/>
<reference evidence="2 3" key="1">
    <citation type="journal article" date="2011" name="Stand. Genomic Sci.">
        <title>Complete genome sequence of Deinococcus maricopensis type strain (LB-34).</title>
        <authorList>
            <person name="Pukall R."/>
            <person name="Zeytun A."/>
            <person name="Lucas S."/>
            <person name="Lapidus A."/>
            <person name="Hammon N."/>
            <person name="Deshpande S."/>
            <person name="Nolan M."/>
            <person name="Cheng J.F."/>
            <person name="Pitluck S."/>
            <person name="Liolios K."/>
            <person name="Pagani I."/>
            <person name="Mikhailova N."/>
            <person name="Ivanova N."/>
            <person name="Mavromatis K."/>
            <person name="Pati A."/>
            <person name="Tapia R."/>
            <person name="Han C."/>
            <person name="Goodwin L."/>
            <person name="Chen A."/>
            <person name="Palaniappan K."/>
            <person name="Land M."/>
            <person name="Hauser L."/>
            <person name="Chang Y.J."/>
            <person name="Jeffries C.D."/>
            <person name="Brambilla E.M."/>
            <person name="Rohde M."/>
            <person name="Goker M."/>
            <person name="Detter J.C."/>
            <person name="Woyke T."/>
            <person name="Bristow J."/>
            <person name="Eisen J.A."/>
            <person name="Markowitz V."/>
            <person name="Hugenholtz P."/>
            <person name="Kyrpides N.C."/>
            <person name="Klenk H.P."/>
        </authorList>
    </citation>
    <scope>NUCLEOTIDE SEQUENCE [LARGE SCALE GENOMIC DNA]</scope>
    <source>
        <strain evidence="3">DSM 21211 / LMG 22137 / NRRL B-23946 / LB-34</strain>
    </source>
</reference>
<dbReference type="InterPro" id="IPR038330">
    <property type="entry name" value="TspO/MBR-related_sf"/>
</dbReference>
<feature type="transmembrane region" description="Helical" evidence="1">
    <location>
        <begin position="82"/>
        <end position="99"/>
    </location>
</feature>
<reference evidence="3" key="2">
    <citation type="submission" date="2011-01" db="EMBL/GenBank/DDBJ databases">
        <title>The complete genome of Deinococcus maricopensis DSM 21211.</title>
        <authorList>
            <consortium name="US DOE Joint Genome Institute (JGI-PGF)"/>
            <person name="Lucas S."/>
            <person name="Copeland A."/>
            <person name="Lapidus A."/>
            <person name="Goodwin L."/>
            <person name="Pitluck S."/>
            <person name="Kyrpides N."/>
            <person name="Mavromatis K."/>
            <person name="Pagani I."/>
            <person name="Ivanova N."/>
            <person name="Ovchinnikova G."/>
            <person name="Zeytun A."/>
            <person name="Detter J.C."/>
            <person name="Han C."/>
            <person name="Land M."/>
            <person name="Hauser L."/>
            <person name="Markowitz V."/>
            <person name="Cheng J.-F."/>
            <person name="Hugenholtz P."/>
            <person name="Woyke T."/>
            <person name="Wu D."/>
            <person name="Pukall R."/>
            <person name="Gehrich-Schroeter G."/>
            <person name="Brambilla E."/>
            <person name="Klenk H.-P."/>
            <person name="Eisen J.A."/>
        </authorList>
    </citation>
    <scope>NUCLEOTIDE SEQUENCE [LARGE SCALE GENOMIC DNA]</scope>
    <source>
        <strain evidence="3">DSM 21211 / LMG 22137 / NRRL B-23946 / LB-34</strain>
    </source>
</reference>
<feature type="transmembrane region" description="Helical" evidence="1">
    <location>
        <begin position="145"/>
        <end position="164"/>
    </location>
</feature>
<keyword evidence="3" id="KW-1185">Reference proteome</keyword>
<organism evidence="2 3">
    <name type="scientific">Deinococcus maricopensis (strain DSM 21211 / LMG 22137 / NRRL B-23946 / LB-34)</name>
    <dbReference type="NCBI Taxonomy" id="709986"/>
    <lineage>
        <taxon>Bacteria</taxon>
        <taxon>Thermotogati</taxon>
        <taxon>Deinococcota</taxon>
        <taxon>Deinococci</taxon>
        <taxon>Deinococcales</taxon>
        <taxon>Deinococcaceae</taxon>
        <taxon>Deinococcus</taxon>
    </lineage>
</organism>